<feature type="region of interest" description="Disordered" evidence="1">
    <location>
        <begin position="239"/>
        <end position="261"/>
    </location>
</feature>
<keyword evidence="3" id="KW-1185">Reference proteome</keyword>
<dbReference type="RefSeq" id="WP_254162678.1">
    <property type="nucleotide sequence ID" value="NZ_JAHESF010000007.1"/>
</dbReference>
<proteinExistence type="predicted"/>
<dbReference type="AlphaFoldDB" id="A0AAP2DKI6"/>
<reference evidence="2 3" key="1">
    <citation type="submission" date="2021-05" db="EMBL/GenBank/DDBJ databases">
        <title>A Polyphasic approach of four new species of the genus Ohtaekwangia: Ohtaekwangia histidinii sp. nov., Ohtaekwangia cretensis sp. nov., Ohtaekwangia indiensis sp. nov., Ohtaekwangia reichenbachii sp. nov. from diverse environment.</title>
        <authorList>
            <person name="Octaviana S."/>
        </authorList>
    </citation>
    <scope>NUCLEOTIDE SEQUENCE [LARGE SCALE GENOMIC DNA]</scope>
    <source>
        <strain evidence="2 3">PWU4</strain>
    </source>
</reference>
<sequence length="261" mass="28892">MLLSKLTPAETLLIRDGSQAPVRELLKFTFMDLLLKQVLRAEDVERQLNLRDPVRTYKYVSRGENFPEHNILAHELTFLLPYRKNEDTRMLFRNCIQVGYENARSKRALHKTIRLSPELQNAFTASLIQKVFGEYEHTAHGLLLKQQVESEIRQLERELPPLIATDREKAMEKLKIIGGNVFLLQGLNFAVLKVIDEAFAETFIPESTSSCGGSWTTFNTYSDDFDSASDSNGNGCSSGDSSGCGSGDSGCGGGCGGCGGD</sequence>
<name>A0AAP2DKI6_9BACT</name>
<comment type="caution">
    <text evidence="2">The sequence shown here is derived from an EMBL/GenBank/DDBJ whole genome shotgun (WGS) entry which is preliminary data.</text>
</comment>
<dbReference type="EMBL" id="JAHESF010000007">
    <property type="protein sequence ID" value="MBT1697018.1"/>
    <property type="molecule type" value="Genomic_DNA"/>
</dbReference>
<evidence type="ECO:0000313" key="3">
    <source>
        <dbReference type="Proteomes" id="UP001319200"/>
    </source>
</evidence>
<dbReference type="Proteomes" id="UP001319200">
    <property type="component" value="Unassembled WGS sequence"/>
</dbReference>
<organism evidence="2 3">
    <name type="scientific">Chryseosolibacter histidini</name>
    <dbReference type="NCBI Taxonomy" id="2782349"/>
    <lineage>
        <taxon>Bacteria</taxon>
        <taxon>Pseudomonadati</taxon>
        <taxon>Bacteroidota</taxon>
        <taxon>Cytophagia</taxon>
        <taxon>Cytophagales</taxon>
        <taxon>Chryseotaleaceae</taxon>
        <taxon>Chryseosolibacter</taxon>
    </lineage>
</organism>
<protein>
    <submittedName>
        <fullName evidence="2">Uncharacterized protein</fullName>
    </submittedName>
</protein>
<evidence type="ECO:0000313" key="2">
    <source>
        <dbReference type="EMBL" id="MBT1697018.1"/>
    </source>
</evidence>
<gene>
    <name evidence="2" type="ORF">KK083_09045</name>
</gene>
<feature type="compositionally biased region" description="Gly residues" evidence="1">
    <location>
        <begin position="242"/>
        <end position="261"/>
    </location>
</feature>
<accession>A0AAP2DKI6</accession>
<evidence type="ECO:0000256" key="1">
    <source>
        <dbReference type="SAM" id="MobiDB-lite"/>
    </source>
</evidence>